<keyword evidence="1" id="KW-1133">Transmembrane helix</keyword>
<name>A0A0L6VFM7_9BASI</name>
<feature type="domain" description="DUF8040" evidence="2">
    <location>
        <begin position="59"/>
        <end position="142"/>
    </location>
</feature>
<evidence type="ECO:0000313" key="4">
    <source>
        <dbReference type="Proteomes" id="UP000037035"/>
    </source>
</evidence>
<keyword evidence="4" id="KW-1185">Reference proteome</keyword>
<protein>
    <recommendedName>
        <fullName evidence="2">DUF8040 domain-containing protein</fullName>
    </recommendedName>
</protein>
<evidence type="ECO:0000256" key="1">
    <source>
        <dbReference type="SAM" id="Phobius"/>
    </source>
</evidence>
<keyword evidence="1" id="KW-0812">Transmembrane</keyword>
<comment type="caution">
    <text evidence="3">The sequence shown here is derived from an EMBL/GenBank/DDBJ whole genome shotgun (WGS) entry which is preliminary data.</text>
</comment>
<keyword evidence="1" id="KW-0472">Membrane</keyword>
<proteinExistence type="predicted"/>
<dbReference type="EMBL" id="LAVV01006657">
    <property type="protein sequence ID" value="KNZ58895.1"/>
    <property type="molecule type" value="Genomic_DNA"/>
</dbReference>
<organism evidence="3 4">
    <name type="scientific">Puccinia sorghi</name>
    <dbReference type="NCBI Taxonomy" id="27349"/>
    <lineage>
        <taxon>Eukaryota</taxon>
        <taxon>Fungi</taxon>
        <taxon>Dikarya</taxon>
        <taxon>Basidiomycota</taxon>
        <taxon>Pucciniomycotina</taxon>
        <taxon>Pucciniomycetes</taxon>
        <taxon>Pucciniales</taxon>
        <taxon>Pucciniaceae</taxon>
        <taxon>Puccinia</taxon>
    </lineage>
</organism>
<dbReference type="AlphaFoldDB" id="A0A0L6VFM7"/>
<evidence type="ECO:0000259" key="2">
    <source>
        <dbReference type="Pfam" id="PF26138"/>
    </source>
</evidence>
<dbReference type="InterPro" id="IPR058353">
    <property type="entry name" value="DUF8040"/>
</dbReference>
<dbReference type="Proteomes" id="UP000037035">
    <property type="component" value="Unassembled WGS sequence"/>
</dbReference>
<dbReference type="VEuPathDB" id="FungiDB:VP01_1838g3"/>
<evidence type="ECO:0000313" key="3">
    <source>
        <dbReference type="EMBL" id="KNZ58895.1"/>
    </source>
</evidence>
<accession>A0A0L6VFM7</accession>
<dbReference type="OrthoDB" id="2408877at2759"/>
<reference evidence="3 4" key="1">
    <citation type="submission" date="2015-08" db="EMBL/GenBank/DDBJ databases">
        <title>Next Generation Sequencing and Analysis of the Genome of Puccinia sorghi L Schw, the Causal Agent of Maize Common Rust.</title>
        <authorList>
            <person name="Rochi L."/>
            <person name="Burguener G."/>
            <person name="Darino M."/>
            <person name="Turjanski A."/>
            <person name="Kreff E."/>
            <person name="Dieguez M.J."/>
            <person name="Sacco F."/>
        </authorList>
    </citation>
    <scope>NUCLEOTIDE SEQUENCE [LARGE SCALE GENOMIC DNA]</scope>
    <source>
        <strain evidence="3 4">RO10H11247</strain>
    </source>
</reference>
<feature type="transmembrane region" description="Helical" evidence="1">
    <location>
        <begin position="147"/>
        <end position="165"/>
    </location>
</feature>
<sequence>MVHLLGGTPASLSRGCWKSQLGRRLVVLKGLGWLSCTRKRYLANRPRVERAPNITEYLFNLDTARFKQEFRMSQESFYTLLSLIEHHPIFSNNSNMPQQPLVTLRHMGMIGNGASIRVMARFFRISEGTVILYCSRVVEAILALERFVLLFFASNVFIYLVKIASLQCDQTKRPKILGKRDK</sequence>
<dbReference type="Pfam" id="PF26138">
    <property type="entry name" value="DUF8040"/>
    <property type="match status" value="1"/>
</dbReference>
<gene>
    <name evidence="3" type="ORF">VP01_1838g3</name>
</gene>